<dbReference type="SUPFAM" id="SSF89372">
    <property type="entry name" value="Fucose-specific lectin"/>
    <property type="match status" value="1"/>
</dbReference>
<protein>
    <submittedName>
        <fullName evidence="1">Uncharacterized protein</fullName>
    </submittedName>
</protein>
<organism evidence="1 2">
    <name type="scientific">Streptomyces gilvifuscus</name>
    <dbReference type="NCBI Taxonomy" id="1550617"/>
    <lineage>
        <taxon>Bacteria</taxon>
        <taxon>Bacillati</taxon>
        <taxon>Actinomycetota</taxon>
        <taxon>Actinomycetes</taxon>
        <taxon>Kitasatosporales</taxon>
        <taxon>Streptomycetaceae</taxon>
        <taxon>Streptomyces</taxon>
    </lineage>
</organism>
<sequence length="1193" mass="125470">MKTLAACSPAPGRLDVFLGADDGAVWHKVFDGTWGPWQSLGRPRPALGAPDADWLTTTSGGPGRIDLLAVDGGHELWHRACLDGGWTPWARHGLLTPYSATGGFTAAAGHDRGDLHVFHHAGGPGAEIVHQRPDGSEDALRPGPRARGGLAAVPAGPGRFDLFAADALEPGYLRGRCEAGWPTAWDALGRPPDDGQPTPSFAATTRDFFAVGGPGLWHRALDGPPVWEDLGGDLVTGDGQGPAPLAAVSWGPGRTDVFALWAGIGVMHRWHEGEWSDWEVLDVRDASPGIYHVLRPQDLVVLTVGSVGLTERQRPDGVVELVASRTGGRLIVDFPPQHTTEAVLNSGTSAQARIAGPTRLHFAVGLDPIPLTVDGLLDAMGRLPLVTTPQSPGQEVCRLELPWRLLLALRPGRDCPHCEHLSEPAATTDGATELWHSRITGPGPHQLLEVTPYQALPDDSGFSTPLGAVADTIALLGRGHPDQPVAVERLMLSAFGAWFAASVDWPELGWTHSAAMGRDVRVRVLKRGALFPFGHRASYVEVTRRQFESGGSAVAPLRKQRTLIVTEPVRDYGIGAGGPHERRFPFQRVTIAPLQVTDLDAPVELGNGVFWPMRSGEVVVFDVRGQAGPEVVDLRLPLLFADDAAIGAGNAAALDALYAQGHATLARSGSARPTSDVGRRMPLAMQSPTQVMPGAEQEVQSMAFGAVAIAPAANGVGFHPQVTGMEVGLPAVRQLLGPTPPVPAVFTDALVQTPLGGTPPDALLDLLEHKLLNFSAAGPRTGLLAAPNMTVTQISRSLGPVVGGPLPSPKDLFGPDATLFGVVPLQSIMSVIDEKPTVLWTQTGSTPSATLTWNQSLTRGFPPFYPAATSKVSLKVVTDVVGDGVDHRPVTHTTGVINDFQLKIPTSRDPLVTLSFSNVTFTGDSGGNVGLSYGLTGAELGGDLDFVQKLAQFMPHTAGTGPRVETSATQIRATYTVAVPTTGLLVFTVQNLVLEMGLTLSLTNRPIEIDFAFGTRERPFLVTVSGFGGGGYLELGIGAGGADSGLQRLVGGIEFGASVAMDFGIASAEVHVLGGVVLVKNGSDVQITGYLRIGGSVCVLGLIRVSVELTMSLTYDSGTSTLSGSARLVISVDLTFWSTSVTLECHKTFKAPDLLATGADALRAAADGSVEAALGPQQTSYPWQTYCRAFAGE</sequence>
<accession>A0ABT5G394</accession>
<gene>
    <name evidence="1" type="ORF">PO587_33085</name>
</gene>
<dbReference type="Gene3D" id="2.120.10.70">
    <property type="entry name" value="Fucose-specific lectin"/>
    <property type="match status" value="1"/>
</dbReference>
<dbReference type="RefSeq" id="WP_272177734.1">
    <property type="nucleotide sequence ID" value="NZ_JAQOSK010000016.1"/>
</dbReference>
<evidence type="ECO:0000313" key="1">
    <source>
        <dbReference type="EMBL" id="MDC2959279.1"/>
    </source>
</evidence>
<dbReference type="Proteomes" id="UP001221328">
    <property type="component" value="Unassembled WGS sequence"/>
</dbReference>
<keyword evidence="2" id="KW-1185">Reference proteome</keyword>
<proteinExistence type="predicted"/>
<dbReference type="EMBL" id="JAQOSK010000016">
    <property type="protein sequence ID" value="MDC2959279.1"/>
    <property type="molecule type" value="Genomic_DNA"/>
</dbReference>
<reference evidence="1 2" key="1">
    <citation type="journal article" date="2015" name="Int. J. Syst. Evol. Microbiol.">
        <title>Streptomyces gilvifuscus sp. nov., an actinomycete that produces antibacterial compounds isolated from soil.</title>
        <authorList>
            <person name="Nguyen T.M."/>
            <person name="Kim J."/>
        </authorList>
    </citation>
    <scope>NUCLEOTIDE SEQUENCE [LARGE SCALE GENOMIC DNA]</scope>
    <source>
        <strain evidence="1 2">T113</strain>
    </source>
</reference>
<name>A0ABT5G394_9ACTN</name>
<comment type="caution">
    <text evidence="1">The sequence shown here is derived from an EMBL/GenBank/DDBJ whole genome shotgun (WGS) entry which is preliminary data.</text>
</comment>
<evidence type="ECO:0000313" key="2">
    <source>
        <dbReference type="Proteomes" id="UP001221328"/>
    </source>
</evidence>